<organism evidence="2 3">
    <name type="scientific">Streptomyces rutgersensis</name>
    <dbReference type="NCBI Taxonomy" id="53451"/>
    <lineage>
        <taxon>Bacteria</taxon>
        <taxon>Bacillati</taxon>
        <taxon>Actinomycetota</taxon>
        <taxon>Actinomycetes</taxon>
        <taxon>Kitasatosporales</taxon>
        <taxon>Streptomycetaceae</taxon>
        <taxon>Streptomyces</taxon>
        <taxon>Streptomyces diastaticus group</taxon>
    </lineage>
</organism>
<accession>A0ABX6RZ76</accession>
<evidence type="ECO:0000313" key="2">
    <source>
        <dbReference type="EMBL" id="QNE84474.1"/>
    </source>
</evidence>
<feature type="compositionally biased region" description="Basic and acidic residues" evidence="1">
    <location>
        <begin position="439"/>
        <end position="452"/>
    </location>
</feature>
<keyword evidence="3" id="KW-1185">Reference proteome</keyword>
<name>A0ABX6RZ76_9ACTN</name>
<protein>
    <recommendedName>
        <fullName evidence="4">Transposase</fullName>
    </recommendedName>
</protein>
<dbReference type="EMBL" id="CP045704">
    <property type="protein sequence ID" value="QNE84474.1"/>
    <property type="molecule type" value="Genomic_DNA"/>
</dbReference>
<evidence type="ECO:0000313" key="3">
    <source>
        <dbReference type="Proteomes" id="UP000515764"/>
    </source>
</evidence>
<gene>
    <name evidence="2" type="ORF">F0345_28010</name>
</gene>
<reference evidence="3" key="1">
    <citation type="submission" date="2019-10" db="EMBL/GenBank/DDBJ databases">
        <title>Antimicrobial potential of Antarctic Bacteria.</title>
        <authorList>
            <person name="Benaud N."/>
            <person name="Edwards R.J."/>
            <person name="Ferrari B.C."/>
        </authorList>
    </citation>
    <scope>NUCLEOTIDE SEQUENCE [LARGE SCALE GENOMIC DNA]</scope>
    <source>
        <strain evidence="3">NBH77</strain>
    </source>
</reference>
<evidence type="ECO:0008006" key="4">
    <source>
        <dbReference type="Google" id="ProtNLM"/>
    </source>
</evidence>
<proteinExistence type="predicted"/>
<evidence type="ECO:0000256" key="1">
    <source>
        <dbReference type="SAM" id="MobiDB-lite"/>
    </source>
</evidence>
<dbReference type="Proteomes" id="UP000515764">
    <property type="component" value="Chromosome"/>
</dbReference>
<feature type="region of interest" description="Disordered" evidence="1">
    <location>
        <begin position="400"/>
        <end position="470"/>
    </location>
</feature>
<sequence length="470" mass="53660">MKAMSDLQVLPLVTDGSVSTRTAGDRLELLTALITAPNFDPLFRTDVIKVPRDHPTYGWGCAVSGCQRAQGPARDFCKVHELEWVAAQKAGQSITEFHMAAVPLIPKSRIDPPPCVVCPDAPAWDARQLCYLHGSRWLRHHADVRGRKGMLPVYEEWLAKQVPFPHFGQCKVLPCPEQASSPLGLCHRHITHYERDRKPGGARPAANWARWIVTRNKPVPIEYADRSLFERWCRETGLANRANGQVSLLGLRPLVKAEIKWALFQHGNNPTEGMIWPLVWVQYLIDDCRDQRVDSLADIDQGNCRRLSRLLLFGMLNSLRQVYFTRDDTKEAGFIETDHFGVRFASCHSHIDLTPISQRWLRDLIWDMFANRLLTDPPKSRSPFDMSRRACAELSAYLEAQAPGGGHDPGTDRLPYGGVRRRPTPPRRAWSPYAETPPYEERRSRHRYEVHSVRHLQRRPPRAPVRVGLR</sequence>